<organism evidence="1 4">
    <name type="scientific">Medicago truncatula</name>
    <name type="common">Barrel medic</name>
    <name type="synonym">Medicago tribuloides</name>
    <dbReference type="NCBI Taxonomy" id="3880"/>
    <lineage>
        <taxon>Eukaryota</taxon>
        <taxon>Viridiplantae</taxon>
        <taxon>Streptophyta</taxon>
        <taxon>Embryophyta</taxon>
        <taxon>Tracheophyta</taxon>
        <taxon>Spermatophyta</taxon>
        <taxon>Magnoliopsida</taxon>
        <taxon>eudicotyledons</taxon>
        <taxon>Gunneridae</taxon>
        <taxon>Pentapetalae</taxon>
        <taxon>rosids</taxon>
        <taxon>fabids</taxon>
        <taxon>Fabales</taxon>
        <taxon>Fabaceae</taxon>
        <taxon>Papilionoideae</taxon>
        <taxon>50 kb inversion clade</taxon>
        <taxon>NPAAA clade</taxon>
        <taxon>Hologalegina</taxon>
        <taxon>IRL clade</taxon>
        <taxon>Trifolieae</taxon>
        <taxon>Medicago</taxon>
    </lineage>
</organism>
<sequence>MVVTNLFLPNECWEIVFRFLNRNGDIYNRHYMNSLFVVSKQFLHITNHFRFSLIIWNSAHPFLPRLFQRFPNLTTLDLSNFRGDIDVLLEKISRSPLKITSLNLSNQTTIPANGLRAFSQYITTLTSLICYNNKSPFVIVFFFIKKITLLSKNLKAASNDKLL</sequence>
<name>G7JD80_MEDTR</name>
<dbReference type="Gramene" id="rna20210">
    <property type="protein sequence ID" value="RHN58311.1"/>
    <property type="gene ID" value="gene20210"/>
</dbReference>
<proteinExistence type="predicted"/>
<dbReference type="EMBL" id="CM001220">
    <property type="protein sequence ID" value="AES86394.1"/>
    <property type="molecule type" value="Genomic_DNA"/>
</dbReference>
<protein>
    <submittedName>
        <fullName evidence="2">Putative leucine-rich repeat domain, L domain-containing protein</fullName>
    </submittedName>
</protein>
<evidence type="ECO:0000313" key="1">
    <source>
        <dbReference type="EMBL" id="AES86394.1"/>
    </source>
</evidence>
<evidence type="ECO:0000313" key="5">
    <source>
        <dbReference type="Proteomes" id="UP000265566"/>
    </source>
</evidence>
<reference evidence="3" key="3">
    <citation type="submission" date="2015-04" db="UniProtKB">
        <authorList>
            <consortium name="EnsemblPlants"/>
        </authorList>
    </citation>
    <scope>IDENTIFICATION</scope>
    <source>
        <strain evidence="3">cv. Jemalong A17</strain>
    </source>
</reference>
<dbReference type="HOGENOM" id="CLU_068558_3_0_1"/>
<accession>G7JD80</accession>
<dbReference type="Proteomes" id="UP000002051">
    <property type="component" value="Chromosome 4"/>
</dbReference>
<dbReference type="SUPFAM" id="SSF52047">
    <property type="entry name" value="RNI-like"/>
    <property type="match status" value="1"/>
</dbReference>
<reference evidence="1 4" key="1">
    <citation type="journal article" date="2011" name="Nature">
        <title>The Medicago genome provides insight into the evolution of rhizobial symbioses.</title>
        <authorList>
            <person name="Young N.D."/>
            <person name="Debelle F."/>
            <person name="Oldroyd G.E."/>
            <person name="Geurts R."/>
            <person name="Cannon S.B."/>
            <person name="Udvardi M.K."/>
            <person name="Benedito V.A."/>
            <person name="Mayer K.F."/>
            <person name="Gouzy J."/>
            <person name="Schoof H."/>
            <person name="Van de Peer Y."/>
            <person name="Proost S."/>
            <person name="Cook D.R."/>
            <person name="Meyers B.C."/>
            <person name="Spannagl M."/>
            <person name="Cheung F."/>
            <person name="De Mita S."/>
            <person name="Krishnakumar V."/>
            <person name="Gundlach H."/>
            <person name="Zhou S."/>
            <person name="Mudge J."/>
            <person name="Bharti A.K."/>
            <person name="Murray J.D."/>
            <person name="Naoumkina M.A."/>
            <person name="Rosen B."/>
            <person name="Silverstein K.A."/>
            <person name="Tang H."/>
            <person name="Rombauts S."/>
            <person name="Zhao P.X."/>
            <person name="Zhou P."/>
            <person name="Barbe V."/>
            <person name="Bardou P."/>
            <person name="Bechner M."/>
            <person name="Bellec A."/>
            <person name="Berger A."/>
            <person name="Berges H."/>
            <person name="Bidwell S."/>
            <person name="Bisseling T."/>
            <person name="Choisne N."/>
            <person name="Couloux A."/>
            <person name="Denny R."/>
            <person name="Deshpande S."/>
            <person name="Dai X."/>
            <person name="Doyle J.J."/>
            <person name="Dudez A.M."/>
            <person name="Farmer A.D."/>
            <person name="Fouteau S."/>
            <person name="Franken C."/>
            <person name="Gibelin C."/>
            <person name="Gish J."/>
            <person name="Goldstein S."/>
            <person name="Gonzalez A.J."/>
            <person name="Green P.J."/>
            <person name="Hallab A."/>
            <person name="Hartog M."/>
            <person name="Hua A."/>
            <person name="Humphray S.J."/>
            <person name="Jeong D.H."/>
            <person name="Jing Y."/>
            <person name="Jocker A."/>
            <person name="Kenton S.M."/>
            <person name="Kim D.J."/>
            <person name="Klee K."/>
            <person name="Lai H."/>
            <person name="Lang C."/>
            <person name="Lin S."/>
            <person name="Macmil S.L."/>
            <person name="Magdelenat G."/>
            <person name="Matthews L."/>
            <person name="McCorrison J."/>
            <person name="Monaghan E.L."/>
            <person name="Mun J.H."/>
            <person name="Najar F.Z."/>
            <person name="Nicholson C."/>
            <person name="Noirot C."/>
            <person name="O'Bleness M."/>
            <person name="Paule C.R."/>
            <person name="Poulain J."/>
            <person name="Prion F."/>
            <person name="Qin B."/>
            <person name="Qu C."/>
            <person name="Retzel E.F."/>
            <person name="Riddle C."/>
            <person name="Sallet E."/>
            <person name="Samain S."/>
            <person name="Samson N."/>
            <person name="Sanders I."/>
            <person name="Saurat O."/>
            <person name="Scarpelli C."/>
            <person name="Schiex T."/>
            <person name="Segurens B."/>
            <person name="Severin A.J."/>
            <person name="Sherrier D.J."/>
            <person name="Shi R."/>
            <person name="Sims S."/>
            <person name="Singer S.R."/>
            <person name="Sinharoy S."/>
            <person name="Sterck L."/>
            <person name="Viollet A."/>
            <person name="Wang B.B."/>
            <person name="Wang K."/>
            <person name="Wang M."/>
            <person name="Wang X."/>
            <person name="Warfsmann J."/>
            <person name="Weissenbach J."/>
            <person name="White D.D."/>
            <person name="White J.D."/>
            <person name="Wiley G.B."/>
            <person name="Wincker P."/>
            <person name="Xing Y."/>
            <person name="Yang L."/>
            <person name="Yao Z."/>
            <person name="Ying F."/>
            <person name="Zhai J."/>
            <person name="Zhou L."/>
            <person name="Zuber A."/>
            <person name="Denarie J."/>
            <person name="Dixon R.A."/>
            <person name="May G.D."/>
            <person name="Schwartz D.C."/>
            <person name="Rogers J."/>
            <person name="Quetier F."/>
            <person name="Town C.D."/>
            <person name="Roe B.A."/>
        </authorList>
    </citation>
    <scope>NUCLEOTIDE SEQUENCE [LARGE SCALE GENOMIC DNA]</scope>
    <source>
        <strain evidence="1">A17</strain>
        <strain evidence="3 4">cv. Jemalong A17</strain>
    </source>
</reference>
<evidence type="ECO:0000313" key="3">
    <source>
        <dbReference type="EnsemblPlants" id="AES86394"/>
    </source>
</evidence>
<dbReference type="AlphaFoldDB" id="G7JD80"/>
<reference evidence="5" key="4">
    <citation type="journal article" date="2018" name="Nat. Plants">
        <title>Whole-genome landscape of Medicago truncatula symbiotic genes.</title>
        <authorList>
            <person name="Pecrix Y."/>
            <person name="Staton S.E."/>
            <person name="Sallet E."/>
            <person name="Lelandais-Briere C."/>
            <person name="Moreau S."/>
            <person name="Carrere S."/>
            <person name="Blein T."/>
            <person name="Jardinaud M.F."/>
            <person name="Latrasse D."/>
            <person name="Zouine M."/>
            <person name="Zahm M."/>
            <person name="Kreplak J."/>
            <person name="Mayjonade B."/>
            <person name="Satge C."/>
            <person name="Perez M."/>
            <person name="Cauet S."/>
            <person name="Marande W."/>
            <person name="Chantry-Darmon C."/>
            <person name="Lopez-Roques C."/>
            <person name="Bouchez O."/>
            <person name="Berard A."/>
            <person name="Debelle F."/>
            <person name="Munos S."/>
            <person name="Bendahmane A."/>
            <person name="Berges H."/>
            <person name="Niebel A."/>
            <person name="Buitink J."/>
            <person name="Frugier F."/>
            <person name="Benhamed M."/>
            <person name="Crespi M."/>
            <person name="Gouzy J."/>
            <person name="Gamas P."/>
        </authorList>
    </citation>
    <scope>NUCLEOTIDE SEQUENCE [LARGE SCALE GENOMIC DNA]</scope>
    <source>
        <strain evidence="5">cv. Jemalong A17</strain>
    </source>
</reference>
<dbReference type="EMBL" id="PSQE01000004">
    <property type="protein sequence ID" value="RHN58311.1"/>
    <property type="molecule type" value="Genomic_DNA"/>
</dbReference>
<dbReference type="OMA" id="PEECWEY"/>
<dbReference type="PaxDb" id="3880-AES86394"/>
<dbReference type="Proteomes" id="UP000265566">
    <property type="component" value="Chromosome 4"/>
</dbReference>
<reference evidence="2" key="5">
    <citation type="journal article" date="2018" name="Nat. Plants">
        <title>Whole-genome landscape of Medicago truncatula symbiotic genes.</title>
        <authorList>
            <person name="Pecrix Y."/>
            <person name="Gamas P."/>
            <person name="Carrere S."/>
        </authorList>
    </citation>
    <scope>NUCLEOTIDE SEQUENCE</scope>
    <source>
        <tissue evidence="2">Leaves</tissue>
    </source>
</reference>
<keyword evidence="4" id="KW-1185">Reference proteome</keyword>
<gene>
    <name evidence="1" type="ordered locus">MTR_4g006520</name>
    <name evidence="2" type="ORF">MtrunA17_Chr4g0001051</name>
</gene>
<reference evidence="1 4" key="2">
    <citation type="journal article" date="2014" name="BMC Genomics">
        <title>An improved genome release (version Mt4.0) for the model legume Medicago truncatula.</title>
        <authorList>
            <person name="Tang H."/>
            <person name="Krishnakumar V."/>
            <person name="Bidwell S."/>
            <person name="Rosen B."/>
            <person name="Chan A."/>
            <person name="Zhou S."/>
            <person name="Gentzbittel L."/>
            <person name="Childs K.L."/>
            <person name="Yandell M."/>
            <person name="Gundlach H."/>
            <person name="Mayer K.F."/>
            <person name="Schwartz D.C."/>
            <person name="Town C.D."/>
        </authorList>
    </citation>
    <scope>GENOME REANNOTATION</scope>
    <source>
        <strain evidence="3 4">cv. Jemalong A17</strain>
    </source>
</reference>
<evidence type="ECO:0000313" key="4">
    <source>
        <dbReference type="Proteomes" id="UP000002051"/>
    </source>
</evidence>
<dbReference type="Gene3D" id="3.80.10.10">
    <property type="entry name" value="Ribonuclease Inhibitor"/>
    <property type="match status" value="1"/>
</dbReference>
<dbReference type="InterPro" id="IPR032675">
    <property type="entry name" value="LRR_dom_sf"/>
</dbReference>
<dbReference type="eggNOG" id="KOG1947">
    <property type="taxonomic scope" value="Eukaryota"/>
</dbReference>
<dbReference type="EnsemblPlants" id="AES86394">
    <property type="protein sequence ID" value="AES86394"/>
    <property type="gene ID" value="MTR_4g006520"/>
</dbReference>
<evidence type="ECO:0000313" key="2">
    <source>
        <dbReference type="EMBL" id="RHN58311.1"/>
    </source>
</evidence>